<gene>
    <name evidence="1" type="ORF">GCM10023331_29320</name>
</gene>
<dbReference type="Pfam" id="PF10678">
    <property type="entry name" value="DUF2492"/>
    <property type="match status" value="1"/>
</dbReference>
<evidence type="ECO:0000313" key="1">
    <source>
        <dbReference type="EMBL" id="GAA4842406.1"/>
    </source>
</evidence>
<comment type="caution">
    <text evidence="1">The sequence shown here is derived from an EMBL/GenBank/DDBJ whole genome shotgun (WGS) entry which is preliminary data.</text>
</comment>
<evidence type="ECO:0008006" key="3">
    <source>
        <dbReference type="Google" id="ProtNLM"/>
    </source>
</evidence>
<dbReference type="InterPro" id="IPR019620">
    <property type="entry name" value="Metal-bd_prot_put"/>
</dbReference>
<reference evidence="2" key="1">
    <citation type="journal article" date="2019" name="Int. J. Syst. Evol. Microbiol.">
        <title>The Global Catalogue of Microorganisms (GCM) 10K type strain sequencing project: providing services to taxonomists for standard genome sequencing and annotation.</title>
        <authorList>
            <consortium name="The Broad Institute Genomics Platform"/>
            <consortium name="The Broad Institute Genome Sequencing Center for Infectious Disease"/>
            <person name="Wu L."/>
            <person name="Ma J."/>
        </authorList>
    </citation>
    <scope>NUCLEOTIDE SEQUENCE [LARGE SCALE GENOMIC DNA]</scope>
    <source>
        <strain evidence="2">JCM 18326</strain>
    </source>
</reference>
<dbReference type="RefSeq" id="WP_345373089.1">
    <property type="nucleotide sequence ID" value="NZ_BAABJX010000045.1"/>
</dbReference>
<name>A0ABP9DFX9_9BACT</name>
<dbReference type="EMBL" id="BAABJX010000045">
    <property type="protein sequence ID" value="GAA4842406.1"/>
    <property type="molecule type" value="Genomic_DNA"/>
</dbReference>
<organism evidence="1 2">
    <name type="scientific">Algivirga pacifica</name>
    <dbReference type="NCBI Taxonomy" id="1162670"/>
    <lineage>
        <taxon>Bacteria</taxon>
        <taxon>Pseudomonadati</taxon>
        <taxon>Bacteroidota</taxon>
        <taxon>Cytophagia</taxon>
        <taxon>Cytophagales</taxon>
        <taxon>Flammeovirgaceae</taxon>
        <taxon>Algivirga</taxon>
    </lineage>
</organism>
<proteinExistence type="predicted"/>
<sequence>MSNIIHIHQVIFLIEKLGDQKVKADQLPSVIKGQFGEDVQHSACSGIPFDPEEALEFLLDRNKIIVDEEGFIHLHPTMKLCNSHA</sequence>
<protein>
    <recommendedName>
        <fullName evidence="3">Metal-binding protein</fullName>
    </recommendedName>
</protein>
<dbReference type="Proteomes" id="UP001500298">
    <property type="component" value="Unassembled WGS sequence"/>
</dbReference>
<accession>A0ABP9DFX9</accession>
<keyword evidence="2" id="KW-1185">Reference proteome</keyword>
<evidence type="ECO:0000313" key="2">
    <source>
        <dbReference type="Proteomes" id="UP001500298"/>
    </source>
</evidence>